<feature type="transmembrane region" description="Helical" evidence="3">
    <location>
        <begin position="58"/>
        <end position="77"/>
    </location>
</feature>
<feature type="transmembrane region" description="Helical" evidence="3">
    <location>
        <begin position="154"/>
        <end position="173"/>
    </location>
</feature>
<accession>A0ABU1F979</accession>
<keyword evidence="3" id="KW-0472">Membrane</keyword>
<feature type="compositionally biased region" description="Basic and acidic residues" evidence="2">
    <location>
        <begin position="685"/>
        <end position="711"/>
    </location>
</feature>
<evidence type="ECO:0000256" key="1">
    <source>
        <dbReference type="SAM" id="Coils"/>
    </source>
</evidence>
<name>A0ABU1F979_9RHOB</name>
<dbReference type="Pfam" id="PF13779">
    <property type="entry name" value="DUF4175"/>
    <property type="match status" value="1"/>
</dbReference>
<feature type="region of interest" description="Disordered" evidence="2">
    <location>
        <begin position="672"/>
        <end position="812"/>
    </location>
</feature>
<feature type="region of interest" description="Disordered" evidence="2">
    <location>
        <begin position="643"/>
        <end position="662"/>
    </location>
</feature>
<organism evidence="4 5">
    <name type="scientific">Ruixingdingia sedimenti</name>
    <dbReference type="NCBI Taxonomy" id="3073604"/>
    <lineage>
        <taxon>Bacteria</taxon>
        <taxon>Pseudomonadati</taxon>
        <taxon>Pseudomonadota</taxon>
        <taxon>Alphaproteobacteria</taxon>
        <taxon>Rhodobacterales</taxon>
        <taxon>Paracoccaceae</taxon>
        <taxon>Ruixingdingia</taxon>
    </lineage>
</organism>
<keyword evidence="1" id="KW-0175">Coiled coil</keyword>
<evidence type="ECO:0000256" key="3">
    <source>
        <dbReference type="SAM" id="Phobius"/>
    </source>
</evidence>
<evidence type="ECO:0000313" key="4">
    <source>
        <dbReference type="EMBL" id="MDR5653448.1"/>
    </source>
</evidence>
<feature type="compositionally biased region" description="Basic and acidic residues" evidence="2">
    <location>
        <begin position="788"/>
        <end position="812"/>
    </location>
</feature>
<feature type="compositionally biased region" description="Low complexity" evidence="2">
    <location>
        <begin position="744"/>
        <end position="753"/>
    </location>
</feature>
<feature type="coiled-coil region" evidence="1">
    <location>
        <begin position="498"/>
        <end position="605"/>
    </location>
</feature>
<keyword evidence="5" id="KW-1185">Reference proteome</keyword>
<dbReference type="EMBL" id="JAVKPH010000013">
    <property type="protein sequence ID" value="MDR5653448.1"/>
    <property type="molecule type" value="Genomic_DNA"/>
</dbReference>
<sequence>MTADTSHIRPPARLRRALALTRAGMVAERLARAFWPAWTVAVAALAALAFGAQDALSPQAGTAVFGAAGLVVLVLAARGAWRFRWPRAAEARARLDATLPGRPLAAMADRQAIGAGDAASAAVWQAHVDRMAARAAQARAPAPDLRLARADPFALRYVALTALAMAALFGVWGRVAAVTALAPGAGPALAGGPAWEGWIQPPAYTGQPTLYLNEVAAGGLHLPQGSRVMLRFYGAPGAFDLTETVSPPAPAATDTPATSAAEFDVTRPGRIEIDGPGGRAWDIALLPDTPPDIAPEGVAHRGPRGELRQGFTARDDYGVTGGRAEIALDLAAVDRRYGLAADPEPRAPLVLDLPLPFRGDRRDFTETLSDDVSKHPFANLPVTIRLMAEDAQTQTGMADPLSATLPGRRFFDPLAAAIIEARRDLLWTAANARRTAQILRAVTNRPEGFIRNERAFLRLRVALRRLEAASDPVLAPEVRDEIAEVLWDIALLVEEGDLASALERLKRAQDRLDEAMKNGASEDEIADLMREFREALDNYMRQLAQEAERNPDSQLSQDMQGMQMTGDQLQQMLDRLQQLMEEGRMAEAAELMEMLRRLMENMQVTQGPGGQGQGQGNQAMRDLQETLRDQQGLSDEAFRDLQEDFNGQPGEGEGEGADPGDLADRQRALRDRLRGLDQGRLPGEGSDRGDAGRRALDRAGRAMEEAEESLRQGDLPGALDRQAEALEALREGMREFNQALAEDQQGQPGQPGQDFGNADPAGPRDPLGRRAGESGRIGTDENMLGGENPHRRAEDLLDELRRRSGERTRPEEELDYLRRLLDRF</sequence>
<gene>
    <name evidence="4" type="ORF">RGD00_12595</name>
</gene>
<evidence type="ECO:0000313" key="5">
    <source>
        <dbReference type="Proteomes" id="UP001247754"/>
    </source>
</evidence>
<reference evidence="4 5" key="1">
    <citation type="submission" date="2023-09" db="EMBL/GenBank/DDBJ databases">
        <title>Xinfangfangia sedmenti sp. nov., isolated the sedment.</title>
        <authorList>
            <person name="Xu L."/>
        </authorList>
    </citation>
    <scope>NUCLEOTIDE SEQUENCE [LARGE SCALE GENOMIC DNA]</scope>
    <source>
        <strain evidence="4 5">LG-4</strain>
    </source>
</reference>
<comment type="caution">
    <text evidence="4">The sequence shown here is derived from an EMBL/GenBank/DDBJ whole genome shotgun (WGS) entry which is preliminary data.</text>
</comment>
<evidence type="ECO:0000256" key="2">
    <source>
        <dbReference type="SAM" id="MobiDB-lite"/>
    </source>
</evidence>
<protein>
    <submittedName>
        <fullName evidence="4">DUF4175 family protein</fullName>
    </submittedName>
</protein>
<dbReference type="RefSeq" id="WP_310457685.1">
    <property type="nucleotide sequence ID" value="NZ_JAVKPH010000013.1"/>
</dbReference>
<feature type="compositionally biased region" description="Basic and acidic residues" evidence="2">
    <location>
        <begin position="721"/>
        <end position="734"/>
    </location>
</feature>
<keyword evidence="3" id="KW-0812">Transmembrane</keyword>
<dbReference type="Proteomes" id="UP001247754">
    <property type="component" value="Unassembled WGS sequence"/>
</dbReference>
<keyword evidence="3" id="KW-1133">Transmembrane helix</keyword>
<dbReference type="InterPro" id="IPR012683">
    <property type="entry name" value="CHP02302_TM"/>
</dbReference>
<feature type="transmembrane region" description="Helical" evidence="3">
    <location>
        <begin position="33"/>
        <end position="52"/>
    </location>
</feature>
<proteinExistence type="predicted"/>